<dbReference type="STRING" id="443218.AS9A_2397"/>
<dbReference type="EMBL" id="CP002786">
    <property type="protein sequence ID" value="AEF40844.1"/>
    <property type="molecule type" value="Genomic_DNA"/>
</dbReference>
<sequence length="42" mass="4458">MEGDERGSGSGLRLRALGGRGVLIMATPQGGRHPRTGNVQRR</sequence>
<reference evidence="2 3" key="1">
    <citation type="journal article" date="2011" name="J. Bacteriol.">
        <title>Complete genome sequence of Amycolicicoccus subflavus DQS3-9A1T, an actinomycete isolated from crude oil-polluted soil.</title>
        <authorList>
            <person name="Cai M."/>
            <person name="Chen W.M."/>
            <person name="Nie Y."/>
            <person name="Chi C.Q."/>
            <person name="Wang Y.N."/>
            <person name="Tang Y.Q."/>
            <person name="Li G.Y."/>
            <person name="Wu X.L."/>
        </authorList>
    </citation>
    <scope>NUCLEOTIDE SEQUENCE [LARGE SCALE GENOMIC DNA]</scope>
    <source>
        <strain evidence="3">DSM 45089 / DQS3-9A1</strain>
    </source>
</reference>
<dbReference type="Proteomes" id="UP000009235">
    <property type="component" value="Chromosome"/>
</dbReference>
<dbReference type="AlphaFoldDB" id="F6EEP4"/>
<dbReference type="HOGENOM" id="CLU_3246297_0_0_11"/>
<accession>F6EEP4</accession>
<dbReference type="KEGG" id="asd:AS9A_2397"/>
<evidence type="ECO:0000256" key="1">
    <source>
        <dbReference type="SAM" id="MobiDB-lite"/>
    </source>
</evidence>
<organism evidence="2 3">
    <name type="scientific">Hoyosella subflava (strain DSM 45089 / JCM 17490 / NBRC 109087 / DQS3-9A1)</name>
    <name type="common">Amycolicicoccus subflavus</name>
    <dbReference type="NCBI Taxonomy" id="443218"/>
    <lineage>
        <taxon>Bacteria</taxon>
        <taxon>Bacillati</taxon>
        <taxon>Actinomycetota</taxon>
        <taxon>Actinomycetes</taxon>
        <taxon>Mycobacteriales</taxon>
        <taxon>Hoyosellaceae</taxon>
        <taxon>Hoyosella</taxon>
    </lineage>
</organism>
<protein>
    <submittedName>
        <fullName evidence="2">Uncharacterized protein</fullName>
    </submittedName>
</protein>
<proteinExistence type="predicted"/>
<keyword evidence="3" id="KW-1185">Reference proteome</keyword>
<feature type="region of interest" description="Disordered" evidence="1">
    <location>
        <begin position="23"/>
        <end position="42"/>
    </location>
</feature>
<feature type="compositionally biased region" description="Basic residues" evidence="1">
    <location>
        <begin position="32"/>
        <end position="42"/>
    </location>
</feature>
<evidence type="ECO:0000313" key="2">
    <source>
        <dbReference type="EMBL" id="AEF40844.1"/>
    </source>
</evidence>
<gene>
    <name evidence="2" type="ordered locus">AS9A_2397</name>
</gene>
<evidence type="ECO:0000313" key="3">
    <source>
        <dbReference type="Proteomes" id="UP000009235"/>
    </source>
</evidence>
<name>F6EEP4_HOYSD</name>